<dbReference type="InterPro" id="IPR036869">
    <property type="entry name" value="J_dom_sf"/>
</dbReference>
<dbReference type="SMART" id="SM00271">
    <property type="entry name" value="DnaJ"/>
    <property type="match status" value="1"/>
</dbReference>
<dbReference type="InterPro" id="IPR001623">
    <property type="entry name" value="DnaJ_domain"/>
</dbReference>
<evidence type="ECO:0000313" key="3">
    <source>
        <dbReference type="EMBL" id="OEU21871.1"/>
    </source>
</evidence>
<dbReference type="GO" id="GO:0051787">
    <property type="term" value="F:misfolded protein binding"/>
    <property type="evidence" value="ECO:0007669"/>
    <property type="project" value="TreeGrafter"/>
</dbReference>
<dbReference type="EMBL" id="KV784353">
    <property type="protein sequence ID" value="OEU21871.1"/>
    <property type="molecule type" value="Genomic_DNA"/>
</dbReference>
<dbReference type="Gene3D" id="1.10.287.110">
    <property type="entry name" value="DnaJ domain"/>
    <property type="match status" value="1"/>
</dbReference>
<dbReference type="PANTHER" id="PTHR44360">
    <property type="entry name" value="DNAJ HOMOLOG SUBFAMILY B MEMBER 9"/>
    <property type="match status" value="1"/>
</dbReference>
<dbReference type="AlphaFoldDB" id="A0A1E7FUN5"/>
<evidence type="ECO:0000256" key="1">
    <source>
        <dbReference type="ARBA" id="ARBA00023186"/>
    </source>
</evidence>
<reference evidence="3 4" key="1">
    <citation type="submission" date="2016-09" db="EMBL/GenBank/DDBJ databases">
        <title>Extensive genetic diversity and differential bi-allelic expression allows diatom success in the polar Southern Ocean.</title>
        <authorList>
            <consortium name="DOE Joint Genome Institute"/>
            <person name="Mock T."/>
            <person name="Otillar R.P."/>
            <person name="Strauss J."/>
            <person name="Dupont C."/>
            <person name="Frickenhaus S."/>
            <person name="Maumus F."/>
            <person name="Mcmullan M."/>
            <person name="Sanges R."/>
            <person name="Schmutz J."/>
            <person name="Toseland A."/>
            <person name="Valas R."/>
            <person name="Veluchamy A."/>
            <person name="Ward B.J."/>
            <person name="Allen A."/>
            <person name="Barry K."/>
            <person name="Falciatore A."/>
            <person name="Ferrante M."/>
            <person name="Fortunato A.E."/>
            <person name="Gloeckner G."/>
            <person name="Gruber A."/>
            <person name="Hipkin R."/>
            <person name="Janech M."/>
            <person name="Kroth P."/>
            <person name="Leese F."/>
            <person name="Lindquist E."/>
            <person name="Lyon B.R."/>
            <person name="Martin J."/>
            <person name="Mayer C."/>
            <person name="Parker M."/>
            <person name="Quesneville H."/>
            <person name="Raymond J."/>
            <person name="Uhlig C."/>
            <person name="Valentin K.U."/>
            <person name="Worden A.Z."/>
            <person name="Armbrust E.V."/>
            <person name="Bowler C."/>
            <person name="Green B."/>
            <person name="Moulton V."/>
            <person name="Van Oosterhout C."/>
            <person name="Grigoriev I."/>
        </authorList>
    </citation>
    <scope>NUCLEOTIDE SEQUENCE [LARGE SCALE GENOMIC DNA]</scope>
    <source>
        <strain evidence="3 4">CCMP1102</strain>
    </source>
</reference>
<dbReference type="GO" id="GO:0036503">
    <property type="term" value="P:ERAD pathway"/>
    <property type="evidence" value="ECO:0007669"/>
    <property type="project" value="TreeGrafter"/>
</dbReference>
<dbReference type="GO" id="GO:0005783">
    <property type="term" value="C:endoplasmic reticulum"/>
    <property type="evidence" value="ECO:0007669"/>
    <property type="project" value="TreeGrafter"/>
</dbReference>
<dbReference type="PROSITE" id="PS50076">
    <property type="entry name" value="DNAJ_2"/>
    <property type="match status" value="1"/>
</dbReference>
<dbReference type="Proteomes" id="UP000095751">
    <property type="component" value="Unassembled WGS sequence"/>
</dbReference>
<accession>A0A1E7FUN5</accession>
<dbReference type="CDD" id="cd06257">
    <property type="entry name" value="DnaJ"/>
    <property type="match status" value="1"/>
</dbReference>
<keyword evidence="1" id="KW-0143">Chaperone</keyword>
<proteinExistence type="predicted"/>
<protein>
    <submittedName>
        <fullName evidence="3">Heat shock protein DnaJ</fullName>
    </submittedName>
</protein>
<feature type="non-terminal residue" evidence="3">
    <location>
        <position position="71"/>
    </location>
</feature>
<dbReference type="InParanoid" id="A0A1E7FUN5"/>
<evidence type="ECO:0000313" key="4">
    <source>
        <dbReference type="Proteomes" id="UP000095751"/>
    </source>
</evidence>
<evidence type="ECO:0000259" key="2">
    <source>
        <dbReference type="PROSITE" id="PS50076"/>
    </source>
</evidence>
<dbReference type="KEGG" id="fcy:FRACYDRAFT_179619"/>
<sequence length="71" mass="8198">MPFPRSNDDDLYNILGVEPGADDAVIKKAYRKLALKLHPDKLPLNSSHEPFTKLQEAYGILRKIESRERYD</sequence>
<dbReference type="PANTHER" id="PTHR44360:SF1">
    <property type="entry name" value="DNAJ HOMOLOG SUBFAMILY B MEMBER 9"/>
    <property type="match status" value="1"/>
</dbReference>
<dbReference type="Pfam" id="PF00226">
    <property type="entry name" value="DnaJ"/>
    <property type="match status" value="1"/>
</dbReference>
<keyword evidence="4" id="KW-1185">Reference proteome</keyword>
<dbReference type="InterPro" id="IPR051948">
    <property type="entry name" value="Hsp70_co-chaperone_J-domain"/>
</dbReference>
<organism evidence="3 4">
    <name type="scientific">Fragilariopsis cylindrus CCMP1102</name>
    <dbReference type="NCBI Taxonomy" id="635003"/>
    <lineage>
        <taxon>Eukaryota</taxon>
        <taxon>Sar</taxon>
        <taxon>Stramenopiles</taxon>
        <taxon>Ochrophyta</taxon>
        <taxon>Bacillariophyta</taxon>
        <taxon>Bacillariophyceae</taxon>
        <taxon>Bacillariophycidae</taxon>
        <taxon>Bacillariales</taxon>
        <taxon>Bacillariaceae</taxon>
        <taxon>Fragilariopsis</taxon>
    </lineage>
</organism>
<feature type="domain" description="J" evidence="2">
    <location>
        <begin position="10"/>
        <end position="71"/>
    </location>
</feature>
<dbReference type="GO" id="GO:0051087">
    <property type="term" value="F:protein-folding chaperone binding"/>
    <property type="evidence" value="ECO:0007669"/>
    <property type="project" value="TreeGrafter"/>
</dbReference>
<dbReference type="SUPFAM" id="SSF46565">
    <property type="entry name" value="Chaperone J-domain"/>
    <property type="match status" value="1"/>
</dbReference>
<dbReference type="PRINTS" id="PR00625">
    <property type="entry name" value="JDOMAIN"/>
</dbReference>
<name>A0A1E7FUN5_9STRA</name>
<dbReference type="OrthoDB" id="10250354at2759"/>
<gene>
    <name evidence="3" type="ORF">FRACYDRAFT_179619</name>
</gene>
<keyword evidence="3" id="KW-0346">Stress response</keyword>